<dbReference type="InterPro" id="IPR036397">
    <property type="entry name" value="RNaseH_sf"/>
</dbReference>
<feature type="region of interest" description="Disordered" evidence="3">
    <location>
        <begin position="1"/>
        <end position="67"/>
    </location>
</feature>
<keyword evidence="6" id="KW-1185">Reference proteome</keyword>
<dbReference type="GO" id="GO:0006139">
    <property type="term" value="P:nucleobase-containing compound metabolic process"/>
    <property type="evidence" value="ECO:0007669"/>
    <property type="project" value="InterPro"/>
</dbReference>
<dbReference type="GO" id="GO:0005634">
    <property type="term" value="C:nucleus"/>
    <property type="evidence" value="ECO:0007669"/>
    <property type="project" value="TreeGrafter"/>
</dbReference>
<dbReference type="InterPro" id="IPR002562">
    <property type="entry name" value="3'-5'_exonuclease_dom"/>
</dbReference>
<dbReference type="SUPFAM" id="SSF53098">
    <property type="entry name" value="Ribonuclease H-like"/>
    <property type="match status" value="1"/>
</dbReference>
<dbReference type="EMBL" id="JAPZBR010000007">
    <property type="protein sequence ID" value="KAJ5346386.1"/>
    <property type="molecule type" value="Genomic_DNA"/>
</dbReference>
<proteinExistence type="predicted"/>
<organism evidence="5 6">
    <name type="scientific">Penicillium brevicompactum</name>
    <dbReference type="NCBI Taxonomy" id="5074"/>
    <lineage>
        <taxon>Eukaryota</taxon>
        <taxon>Fungi</taxon>
        <taxon>Dikarya</taxon>
        <taxon>Ascomycota</taxon>
        <taxon>Pezizomycotina</taxon>
        <taxon>Eurotiomycetes</taxon>
        <taxon>Eurotiomycetidae</taxon>
        <taxon>Eurotiales</taxon>
        <taxon>Aspergillaceae</taxon>
        <taxon>Penicillium</taxon>
    </lineage>
</organism>
<dbReference type="PANTHER" id="PTHR13620:SF104">
    <property type="entry name" value="EXONUCLEASE 3'-5' DOMAIN-CONTAINING PROTEIN 2"/>
    <property type="match status" value="1"/>
</dbReference>
<dbReference type="AlphaFoldDB" id="A0A9W9QVF6"/>
<name>A0A9W9QVF6_PENBR</name>
<feature type="domain" description="3'-5' exonuclease" evidence="4">
    <location>
        <begin position="812"/>
        <end position="1002"/>
    </location>
</feature>
<dbReference type="Proteomes" id="UP001148299">
    <property type="component" value="Unassembled WGS sequence"/>
</dbReference>
<dbReference type="GO" id="GO:0005737">
    <property type="term" value="C:cytoplasm"/>
    <property type="evidence" value="ECO:0007669"/>
    <property type="project" value="TreeGrafter"/>
</dbReference>
<dbReference type="FunFam" id="3.30.420.10:FF:000100">
    <property type="entry name" value="3'-5' exonuclease/helicase (Wrn), putative"/>
    <property type="match status" value="1"/>
</dbReference>
<feature type="region of interest" description="Disordered" evidence="3">
    <location>
        <begin position="657"/>
        <end position="692"/>
    </location>
</feature>
<dbReference type="SMART" id="SM00474">
    <property type="entry name" value="35EXOc"/>
    <property type="match status" value="1"/>
</dbReference>
<reference evidence="5" key="1">
    <citation type="submission" date="2022-12" db="EMBL/GenBank/DDBJ databases">
        <authorList>
            <person name="Petersen C."/>
        </authorList>
    </citation>
    <scope>NUCLEOTIDE SEQUENCE</scope>
    <source>
        <strain evidence="5">IBT 35675</strain>
    </source>
</reference>
<dbReference type="GO" id="GO:0008408">
    <property type="term" value="F:3'-5' exonuclease activity"/>
    <property type="evidence" value="ECO:0007669"/>
    <property type="project" value="InterPro"/>
</dbReference>
<feature type="compositionally biased region" description="Polar residues" evidence="3">
    <location>
        <begin position="52"/>
        <end position="61"/>
    </location>
</feature>
<gene>
    <name evidence="5" type="ORF">N7541_008868</name>
</gene>
<feature type="compositionally biased region" description="Basic residues" evidence="3">
    <location>
        <begin position="665"/>
        <end position="677"/>
    </location>
</feature>
<evidence type="ECO:0000256" key="3">
    <source>
        <dbReference type="SAM" id="MobiDB-lite"/>
    </source>
</evidence>
<evidence type="ECO:0000313" key="5">
    <source>
        <dbReference type="EMBL" id="KAJ5346386.1"/>
    </source>
</evidence>
<dbReference type="InterPro" id="IPR012337">
    <property type="entry name" value="RNaseH-like_sf"/>
</dbReference>
<comment type="caution">
    <text evidence="5">The sequence shown here is derived from an EMBL/GenBank/DDBJ whole genome shotgun (WGS) entry which is preliminary data.</text>
</comment>
<protein>
    <recommendedName>
        <fullName evidence="4">3'-5' exonuclease domain-containing protein</fullName>
    </recommendedName>
</protein>
<dbReference type="Gene3D" id="3.30.420.10">
    <property type="entry name" value="Ribonuclease H-like superfamily/Ribonuclease H"/>
    <property type="match status" value="1"/>
</dbReference>
<evidence type="ECO:0000259" key="4">
    <source>
        <dbReference type="SMART" id="SM00474"/>
    </source>
</evidence>
<dbReference type="GO" id="GO:0003676">
    <property type="term" value="F:nucleic acid binding"/>
    <property type="evidence" value="ECO:0007669"/>
    <property type="project" value="InterPro"/>
</dbReference>
<dbReference type="CDD" id="cd06141">
    <property type="entry name" value="WRN_exo"/>
    <property type="match status" value="1"/>
</dbReference>
<accession>A0A9W9QVF6</accession>
<dbReference type="Pfam" id="PF01612">
    <property type="entry name" value="DNA_pol_A_exo1"/>
    <property type="match status" value="1"/>
</dbReference>
<dbReference type="InterPro" id="IPR051132">
    <property type="entry name" value="3-5_Exonuclease_domain"/>
</dbReference>
<keyword evidence="1" id="KW-0540">Nuclease</keyword>
<feature type="compositionally biased region" description="Low complexity" evidence="3">
    <location>
        <begin position="19"/>
        <end position="30"/>
    </location>
</feature>
<keyword evidence="2" id="KW-0378">Hydrolase</keyword>
<dbReference type="PANTHER" id="PTHR13620">
    <property type="entry name" value="3-5 EXONUCLEASE"/>
    <property type="match status" value="1"/>
</dbReference>
<evidence type="ECO:0000313" key="6">
    <source>
        <dbReference type="Proteomes" id="UP001148299"/>
    </source>
</evidence>
<sequence length="1037" mass="117653">MWDDDDEPAPTPVNRNGLPGNRPQPIRRGQPPIPVNRTRSAQAAPSVKAASSIGSTQSPRSGTDAHRNVGAMLRSRMKTKMLAEEVIEIETALRNMPSFAVHLETYIQLKYKHLDDIISEFAAIVQSCEGESQALTSLFNKQIDDIISQMTNLVLEANSITQAYVSEFDDLANSLRQRWGAVVAINNQRASEANNVTKELEAELEALSCSILERLTAEVSLITRQVSEAGNITRIYIGQVKALSSSIIGLDHLVSSVSESRKENARIDHEFCTIVFEPIQHWRRELRAAAVSSHIWRRQILASERTLLAPRVEISGLYIRSLQETIYSEYLKPRKIGRYLIDRIIAPVEQTRVSYAVMRQKFLRAFDGFAHIMYLCGELSQTEELTTDARLRFGRFQKTFAVADDLMRTKSHHYRALWRDRQVAALGFSRMQTWTLNDLAKNTSNNFSKTISSIFQGSYHILEADDEVIRSQLRKTYPALDPRHVPPAYDPLLNIYWRQLDVVAPMEFADVLSWRLHGEVHYLRRSLNGDCGTLWTWLPRNTSVTVSRALRVWSSQYATYRNEFRADYLEFKYVNWLRLVKERSLRSNHSSGYLAGKFEVLEPLSQSSDRFNEWVGRMARELQDGYLANSIRKLTPTQWDNLQDEYSLRQVDQSVPTDLGSSLVRPKRRKGTIRSSRKPASLAHPRKSKWRPLSLKSRKAPIFSTQATPWILPLTEAQVTQDRGYSTYANSRGVASEYTGDVSRKSIPGTQSLEDEITPVTSTETQRSAESAPIIEQAEDEMFANDSTTDPAAPIYWSHSSQQSPAGNKIIVHYCRTLRSTEEIVQLFLSSKVIGFDMEWKSSASSWDSKQNNVSLIQIANEERIALFQVALFKPGRTLSDLVSPSLKQLIESPDITKVGVSIKADCTRLRKYLSIDAKATFELSHLFKLVKFGKDNPKLVNKRGVNLSDQVREHFGLPLDKSEDVRCGDWARTLNYQQIQYAATDPYACVRLFHTMEAKRLAMNPMPPRPAFAELGQPIVLPLAEAITSTQQETLA</sequence>
<reference evidence="5" key="2">
    <citation type="journal article" date="2023" name="IMA Fungus">
        <title>Comparative genomic study of the Penicillium genus elucidates a diverse pangenome and 15 lateral gene transfer events.</title>
        <authorList>
            <person name="Petersen C."/>
            <person name="Sorensen T."/>
            <person name="Nielsen M.R."/>
            <person name="Sondergaard T.E."/>
            <person name="Sorensen J.L."/>
            <person name="Fitzpatrick D.A."/>
            <person name="Frisvad J.C."/>
            <person name="Nielsen K.L."/>
        </authorList>
    </citation>
    <scope>NUCLEOTIDE SEQUENCE</scope>
    <source>
        <strain evidence="5">IBT 35675</strain>
    </source>
</reference>
<evidence type="ECO:0000256" key="1">
    <source>
        <dbReference type="ARBA" id="ARBA00022722"/>
    </source>
</evidence>
<evidence type="ECO:0000256" key="2">
    <source>
        <dbReference type="ARBA" id="ARBA00022801"/>
    </source>
</evidence>